<name>A0A835Z3C7_9STRA</name>
<organism evidence="1 2">
    <name type="scientific">Tribonema minus</name>
    <dbReference type="NCBI Taxonomy" id="303371"/>
    <lineage>
        <taxon>Eukaryota</taxon>
        <taxon>Sar</taxon>
        <taxon>Stramenopiles</taxon>
        <taxon>Ochrophyta</taxon>
        <taxon>PX clade</taxon>
        <taxon>Xanthophyceae</taxon>
        <taxon>Tribonematales</taxon>
        <taxon>Tribonemataceae</taxon>
        <taxon>Tribonema</taxon>
    </lineage>
</organism>
<gene>
    <name evidence="1" type="ORF">JKP88DRAFT_289982</name>
</gene>
<dbReference type="Proteomes" id="UP000664859">
    <property type="component" value="Unassembled WGS sequence"/>
</dbReference>
<reference evidence="1" key="1">
    <citation type="submission" date="2021-02" db="EMBL/GenBank/DDBJ databases">
        <title>First Annotated Genome of the Yellow-green Alga Tribonema minus.</title>
        <authorList>
            <person name="Mahan K.M."/>
        </authorList>
    </citation>
    <scope>NUCLEOTIDE SEQUENCE</scope>
    <source>
        <strain evidence="1">UTEX B ZZ1240</strain>
    </source>
</reference>
<proteinExistence type="predicted"/>
<protein>
    <recommendedName>
        <fullName evidence="3">Capsid protein</fullName>
    </recommendedName>
</protein>
<evidence type="ECO:0008006" key="3">
    <source>
        <dbReference type="Google" id="ProtNLM"/>
    </source>
</evidence>
<sequence length="428" mass="46439">MSLPKQLAYPITKSSAVASLSTSFALTPTSQSVNFAPGQTVSFDIPTGQRATYLNPAGTFLRFTVTPSITSANADLWYSHAFDFIKTLTLYGQQGSTQIETIDQYAALHAALRDLCSDRSNITASDSIMLNADVLGNRCPSGLSKTTSFTFCMPLVSVLGTLAADQAYLPVHALNAPLRLDLVLASAASAINTIGPSASASATSAVNYSIAKIELNLNYVTISDIAQSQIHQMCGGKYQINSTMWRNFRTSHPATQQSNSIQIPARYDSVRSILTIQRDSSVLEDWKYFSNTERIKNQLQTYQYRIGSSFANPKPVDCTTYSWPYVELRKIFNNVSSENMPGLLRLSEYSIEGKTATSTSVGSFMIGLEAQPFSQVQGLISGTSTLANQIWLDMVLGGTCVAATIDSYCEADCLLTFDSEVGQLSVAY</sequence>
<dbReference type="EMBL" id="JAFCMP010000171">
    <property type="protein sequence ID" value="KAG5184280.1"/>
    <property type="molecule type" value="Genomic_DNA"/>
</dbReference>
<comment type="caution">
    <text evidence="1">The sequence shown here is derived from an EMBL/GenBank/DDBJ whole genome shotgun (WGS) entry which is preliminary data.</text>
</comment>
<keyword evidence="2" id="KW-1185">Reference proteome</keyword>
<accession>A0A835Z3C7</accession>
<evidence type="ECO:0000313" key="2">
    <source>
        <dbReference type="Proteomes" id="UP000664859"/>
    </source>
</evidence>
<evidence type="ECO:0000313" key="1">
    <source>
        <dbReference type="EMBL" id="KAG5184280.1"/>
    </source>
</evidence>
<dbReference type="AlphaFoldDB" id="A0A835Z3C7"/>